<dbReference type="EMBL" id="CP011502">
    <property type="protein sequence ID" value="ALX06164.1"/>
    <property type="molecule type" value="Genomic_DNA"/>
</dbReference>
<organism evidence="2 3">
    <name type="scientific">Aeromicrobium erythreum</name>
    <dbReference type="NCBI Taxonomy" id="2041"/>
    <lineage>
        <taxon>Bacteria</taxon>
        <taxon>Bacillati</taxon>
        <taxon>Actinomycetota</taxon>
        <taxon>Actinomycetes</taxon>
        <taxon>Propionibacteriales</taxon>
        <taxon>Nocardioidaceae</taxon>
        <taxon>Aeromicrobium</taxon>
    </lineage>
</organism>
<dbReference type="STRING" id="2041.AERYTH_16395"/>
<dbReference type="InterPro" id="IPR005149">
    <property type="entry name" value="Tscrpt_reg_PadR_N"/>
</dbReference>
<dbReference type="RefSeq" id="WP_067860839.1">
    <property type="nucleotide sequence ID" value="NZ_CP011502.1"/>
</dbReference>
<proteinExistence type="predicted"/>
<dbReference type="Pfam" id="PF03551">
    <property type="entry name" value="PadR"/>
    <property type="match status" value="1"/>
</dbReference>
<feature type="domain" description="Transcription regulator PadR N-terminal" evidence="1">
    <location>
        <begin position="7"/>
        <end position="81"/>
    </location>
</feature>
<evidence type="ECO:0000259" key="1">
    <source>
        <dbReference type="Pfam" id="PF03551"/>
    </source>
</evidence>
<keyword evidence="3" id="KW-1185">Reference proteome</keyword>
<dbReference type="PATRIC" id="fig|2041.4.peg.3428"/>
<dbReference type="KEGG" id="aer:AERYTH_16395"/>
<reference evidence="2 3" key="1">
    <citation type="journal article" date="1991" name="Int. J. Syst. Bacteriol.">
        <title>Description of the erythromycin-producing bacterium Arthrobacter sp. strain NRRL B-3381 as Aeromicrobium erythreum gen. nov., sp. nov.</title>
        <authorList>
            <person name="Miller E.S."/>
            <person name="Woese C.R."/>
            <person name="Brenner S."/>
        </authorList>
    </citation>
    <scope>NUCLEOTIDE SEQUENCE [LARGE SCALE GENOMIC DNA]</scope>
    <source>
        <strain evidence="2 3">AR18</strain>
    </source>
</reference>
<protein>
    <recommendedName>
        <fullName evidence="1">Transcription regulator PadR N-terminal domain-containing protein</fullName>
    </recommendedName>
</protein>
<dbReference type="OrthoDB" id="3186544at2"/>
<sequence length="184" mass="19774">MALAHVLLGILADGPAHGYDVKRAHDARFPAAKPLAYGQVYATLSKLSDDGAVEVVETADPSGGPERITYALTDEGRSRLQAWLDDVEPPAPAAADDVVRKTITALHAGGDAVAYLRRQREAHLEAMRRLVRERDAATDVAARVSVDHAVAHLDADLQWLQAAADRFARASLEPRRPSSAGVTR</sequence>
<evidence type="ECO:0000313" key="3">
    <source>
        <dbReference type="Proteomes" id="UP000067689"/>
    </source>
</evidence>
<name>A0A0U4BEV7_9ACTN</name>
<dbReference type="InterPro" id="IPR036388">
    <property type="entry name" value="WH-like_DNA-bd_sf"/>
</dbReference>
<evidence type="ECO:0000313" key="2">
    <source>
        <dbReference type="EMBL" id="ALX06164.1"/>
    </source>
</evidence>
<dbReference type="Gene3D" id="1.10.10.10">
    <property type="entry name" value="Winged helix-like DNA-binding domain superfamily/Winged helix DNA-binding domain"/>
    <property type="match status" value="1"/>
</dbReference>
<dbReference type="AlphaFoldDB" id="A0A0U4BEV7"/>
<dbReference type="PANTHER" id="PTHR43252">
    <property type="entry name" value="TRANSCRIPTIONAL REGULATOR YQJI"/>
    <property type="match status" value="1"/>
</dbReference>
<dbReference type="PANTHER" id="PTHR43252:SF6">
    <property type="entry name" value="NEGATIVE TRANSCRIPTION REGULATOR PADR"/>
    <property type="match status" value="1"/>
</dbReference>
<gene>
    <name evidence="2" type="ORF">AERYTH_16395</name>
</gene>
<dbReference type="InterPro" id="IPR036390">
    <property type="entry name" value="WH_DNA-bd_sf"/>
</dbReference>
<accession>A0A0U4BEV7</accession>
<dbReference type="Proteomes" id="UP000067689">
    <property type="component" value="Chromosome"/>
</dbReference>
<dbReference type="SUPFAM" id="SSF46785">
    <property type="entry name" value="Winged helix' DNA-binding domain"/>
    <property type="match status" value="1"/>
</dbReference>